<feature type="domain" description="Sulfatase N-terminal" evidence="5">
    <location>
        <begin position="24"/>
        <end position="365"/>
    </location>
</feature>
<comment type="caution">
    <text evidence="6">The sequence shown here is derived from an EMBL/GenBank/DDBJ whole genome shotgun (WGS) entry which is preliminary data.</text>
</comment>
<evidence type="ECO:0000313" key="7">
    <source>
        <dbReference type="Proteomes" id="UP001597205"/>
    </source>
</evidence>
<keyword evidence="4" id="KW-0106">Calcium</keyword>
<evidence type="ECO:0000256" key="3">
    <source>
        <dbReference type="ARBA" id="ARBA00022801"/>
    </source>
</evidence>
<dbReference type="InterPro" id="IPR050738">
    <property type="entry name" value="Sulfatase"/>
</dbReference>
<gene>
    <name evidence="6" type="ORF">ACFQ2C_02140</name>
</gene>
<dbReference type="RefSeq" id="WP_380894576.1">
    <property type="nucleotide sequence ID" value="NZ_JBHTKY010000002.1"/>
</dbReference>
<keyword evidence="3" id="KW-0378">Hydrolase</keyword>
<dbReference type="EMBL" id="JBHTKY010000002">
    <property type="protein sequence ID" value="MFD1164396.1"/>
    <property type="molecule type" value="Genomic_DNA"/>
</dbReference>
<proteinExistence type="inferred from homology"/>
<comment type="similarity">
    <text evidence="1">Belongs to the sulfatase family.</text>
</comment>
<dbReference type="InterPro" id="IPR017850">
    <property type="entry name" value="Alkaline_phosphatase_core_sf"/>
</dbReference>
<dbReference type="CDD" id="cd16145">
    <property type="entry name" value="ARS_like"/>
    <property type="match status" value="1"/>
</dbReference>
<evidence type="ECO:0000259" key="5">
    <source>
        <dbReference type="Pfam" id="PF00884"/>
    </source>
</evidence>
<evidence type="ECO:0000256" key="2">
    <source>
        <dbReference type="ARBA" id="ARBA00022723"/>
    </source>
</evidence>
<keyword evidence="7" id="KW-1185">Reference proteome</keyword>
<dbReference type="PROSITE" id="PS00523">
    <property type="entry name" value="SULFATASE_1"/>
    <property type="match status" value="1"/>
</dbReference>
<dbReference type="Proteomes" id="UP001597205">
    <property type="component" value="Unassembled WGS sequence"/>
</dbReference>
<reference evidence="7" key="1">
    <citation type="journal article" date="2019" name="Int. J. Syst. Evol. Microbiol.">
        <title>The Global Catalogue of Microorganisms (GCM) 10K type strain sequencing project: providing services to taxonomists for standard genome sequencing and annotation.</title>
        <authorList>
            <consortium name="The Broad Institute Genomics Platform"/>
            <consortium name="The Broad Institute Genome Sequencing Center for Infectious Disease"/>
            <person name="Wu L."/>
            <person name="Ma J."/>
        </authorList>
    </citation>
    <scope>NUCLEOTIDE SEQUENCE [LARGE SCALE GENOMIC DNA]</scope>
    <source>
        <strain evidence="7">CCUG 52468</strain>
    </source>
</reference>
<dbReference type="PANTHER" id="PTHR42693:SF53">
    <property type="entry name" value="ENDO-4-O-SULFATASE"/>
    <property type="match status" value="1"/>
</dbReference>
<dbReference type="InterPro" id="IPR024607">
    <property type="entry name" value="Sulfatase_CS"/>
</dbReference>
<dbReference type="Pfam" id="PF00884">
    <property type="entry name" value="Sulfatase"/>
    <property type="match status" value="1"/>
</dbReference>
<evidence type="ECO:0000256" key="4">
    <source>
        <dbReference type="ARBA" id="ARBA00022837"/>
    </source>
</evidence>
<dbReference type="SUPFAM" id="SSF53649">
    <property type="entry name" value="Alkaline phosphatase-like"/>
    <property type="match status" value="1"/>
</dbReference>
<name>A0ABW3RH27_9SPHI</name>
<organism evidence="6 7">
    <name type="scientific">Sphingobacterium daejeonense</name>
    <dbReference type="NCBI Taxonomy" id="371142"/>
    <lineage>
        <taxon>Bacteria</taxon>
        <taxon>Pseudomonadati</taxon>
        <taxon>Bacteroidota</taxon>
        <taxon>Sphingobacteriia</taxon>
        <taxon>Sphingobacteriales</taxon>
        <taxon>Sphingobacteriaceae</taxon>
        <taxon>Sphingobacterium</taxon>
    </lineage>
</organism>
<evidence type="ECO:0000256" key="1">
    <source>
        <dbReference type="ARBA" id="ARBA00008779"/>
    </source>
</evidence>
<accession>A0ABW3RH27</accession>
<keyword evidence="2" id="KW-0479">Metal-binding</keyword>
<dbReference type="Gene3D" id="3.30.1120.10">
    <property type="match status" value="1"/>
</dbReference>
<dbReference type="PANTHER" id="PTHR42693">
    <property type="entry name" value="ARYLSULFATASE FAMILY MEMBER"/>
    <property type="match status" value="1"/>
</dbReference>
<dbReference type="Gene3D" id="3.40.720.10">
    <property type="entry name" value="Alkaline Phosphatase, subunit A"/>
    <property type="match status" value="1"/>
</dbReference>
<protein>
    <submittedName>
        <fullName evidence="6">Arylsulfatase</fullName>
    </submittedName>
</protein>
<evidence type="ECO:0000313" key="6">
    <source>
        <dbReference type="EMBL" id="MFD1164396.1"/>
    </source>
</evidence>
<sequence length="470" mass="52610">MRKYPLLFGLVLLSVCLFGQSKKPNIVLILVDDLGYGDLGPYGQKKIETPTIDSLAKKGMLFTDFYAGAPVCAPSRSALMTGQHTGHTYIRGNKEIQPEGQEPLAQNIETFAMALKDAGYKTGAFGKWGLGMVGTSGDPLKKGFDEFYGYNCQRQSHRYYPTHLWDNDQKVELKGNENLMKTEVYAPELIQQKALTFIHNYRDAPIFLFVPTVLPHAELIVPDDEIFRKYDGKFEEKPFKGSPYGPNASSGYTSQEKPRATFAAMVERLDQQVLQILGALEEEGMLENTIFILTSDNGSHREGGADPDFFNSSGPFRGNKRDLYEGGVRVPFIVQWPGKIKENSVSEHVAAFWDIAPTLLEAAGAKQLKNTDGISFLPTLLGKKNQKQHEYLYWEFHEQGGKQGIRMGDYKAIRLNAKGNPNAEIAIYHLPTDIAEKNNIAEKHPELVEKAKKIMKKARTESEVFPFSGQ</sequence>
<dbReference type="InterPro" id="IPR000917">
    <property type="entry name" value="Sulfatase_N"/>
</dbReference>